<dbReference type="InterPro" id="IPR008485">
    <property type="entry name" value="JAMP"/>
</dbReference>
<feature type="transmembrane region" description="Helical" evidence="1">
    <location>
        <begin position="261"/>
        <end position="280"/>
    </location>
</feature>
<reference evidence="2" key="1">
    <citation type="submission" date="2021-04" db="EMBL/GenBank/DDBJ databases">
        <authorList>
            <person name="Cornetti L."/>
        </authorList>
    </citation>
    <scope>NUCLEOTIDE SEQUENCE</scope>
</reference>
<dbReference type="GO" id="GO:0036503">
    <property type="term" value="P:ERAD pathway"/>
    <property type="evidence" value="ECO:0007669"/>
    <property type="project" value="TreeGrafter"/>
</dbReference>
<protein>
    <submittedName>
        <fullName evidence="2">EOG090X0BGA</fullName>
    </submittedName>
</protein>
<dbReference type="EMBL" id="OC989087">
    <property type="protein sequence ID" value="CAG4645742.1"/>
    <property type="molecule type" value="Genomic_DNA"/>
</dbReference>
<keyword evidence="1" id="KW-0812">Transmembrane</keyword>
<proteinExistence type="predicted"/>
<organism evidence="2">
    <name type="scientific">Lynceus sp. MCZ IZ 141354</name>
    <dbReference type="NCBI Taxonomy" id="1930659"/>
    <lineage>
        <taxon>Eukaryota</taxon>
        <taxon>Metazoa</taxon>
        <taxon>Ecdysozoa</taxon>
        <taxon>Arthropoda</taxon>
        <taxon>Crustacea</taxon>
        <taxon>Branchiopoda</taxon>
        <taxon>Diplostraca</taxon>
        <taxon>Laevicaudata</taxon>
        <taxon>Lynceidae</taxon>
        <taxon>Lynceus</taxon>
    </lineage>
</organism>
<dbReference type="PANTHER" id="PTHR12740:SF4">
    <property type="entry name" value="JNK1_MAPK8-ASSOCIATED MEMBRANE PROTEIN"/>
    <property type="match status" value="1"/>
</dbReference>
<sequence length="316" mass="35865">MTFRYFYEKGKVAALSHCPGAFCGREWLPEQNLWSECGACNWGSRANKTSACIPCSDEPTPYDWFYLSAMALAIFLSHTAAIDTALNHTRLSWRTLVIYSSALTEVIIAGMVTVLLIEPTGTFSLTICRQQQLADWYTIFHNPTPNYQETLYCAQEAVYPLYSMVFIFLAVAIVLLVIFRPLFQLLLEEEDRQRAKWAIYAALYFIPIMAVLHAMFAGLIYLGFPYVFILWSITSNGIHLATQPEQNWRWLLKNTFTNGRYLAILALHCLMGGFGIVSVSQFSDPVFHGTLLVLVPMPTLLYIAMVKCTDPKAHHE</sequence>
<evidence type="ECO:0000313" key="2">
    <source>
        <dbReference type="EMBL" id="CAG4645742.1"/>
    </source>
</evidence>
<feature type="transmembrane region" description="Helical" evidence="1">
    <location>
        <begin position="161"/>
        <end position="183"/>
    </location>
</feature>
<evidence type="ECO:0000256" key="1">
    <source>
        <dbReference type="SAM" id="Phobius"/>
    </source>
</evidence>
<keyword evidence="1" id="KW-1133">Transmembrane helix</keyword>
<dbReference type="AlphaFoldDB" id="A0A9N6WW21"/>
<feature type="transmembrane region" description="Helical" evidence="1">
    <location>
        <begin position="286"/>
        <end position="306"/>
    </location>
</feature>
<name>A0A9N6WW21_9CRUS</name>
<dbReference type="GO" id="GO:0031625">
    <property type="term" value="F:ubiquitin protein ligase binding"/>
    <property type="evidence" value="ECO:0007669"/>
    <property type="project" value="TreeGrafter"/>
</dbReference>
<feature type="transmembrane region" description="Helical" evidence="1">
    <location>
        <begin position="64"/>
        <end position="84"/>
    </location>
</feature>
<keyword evidence="1" id="KW-0472">Membrane</keyword>
<dbReference type="GO" id="GO:0016020">
    <property type="term" value="C:membrane"/>
    <property type="evidence" value="ECO:0007669"/>
    <property type="project" value="InterPro"/>
</dbReference>
<dbReference type="GO" id="GO:0006986">
    <property type="term" value="P:response to unfolded protein"/>
    <property type="evidence" value="ECO:0007669"/>
    <property type="project" value="InterPro"/>
</dbReference>
<feature type="transmembrane region" description="Helical" evidence="1">
    <location>
        <begin position="96"/>
        <end position="117"/>
    </location>
</feature>
<dbReference type="PANTHER" id="PTHR12740">
    <property type="entry name" value="JNK1/MAPK8-ASSOCIATED MEMBRANE PROTEIN"/>
    <property type="match status" value="1"/>
</dbReference>
<feature type="transmembrane region" description="Helical" evidence="1">
    <location>
        <begin position="195"/>
        <end position="216"/>
    </location>
</feature>
<gene>
    <name evidence="2" type="primary">EOG090X0BGA</name>
</gene>
<accession>A0A9N6WW21</accession>
<dbReference type="Pfam" id="PF05571">
    <property type="entry name" value="JAMP"/>
    <property type="match status" value="1"/>
</dbReference>